<reference evidence="2 3" key="1">
    <citation type="submission" date="2018-05" db="EMBL/GenBank/DDBJ databases">
        <title>Genomic Encyclopedia of Type Strains, Phase IV (KMG-IV): sequencing the most valuable type-strain genomes for metagenomic binning, comparative biology and taxonomic classification.</title>
        <authorList>
            <person name="Goeker M."/>
        </authorList>
    </citation>
    <scope>NUCLEOTIDE SEQUENCE [LARGE SCALE GENOMIC DNA]</scope>
    <source>
        <strain evidence="2 3">DSM 44717</strain>
    </source>
</reference>
<feature type="transmembrane region" description="Helical" evidence="1">
    <location>
        <begin position="45"/>
        <end position="66"/>
    </location>
</feature>
<proteinExistence type="predicted"/>
<accession>A0A317NA20</accession>
<evidence type="ECO:0000313" key="2">
    <source>
        <dbReference type="EMBL" id="PWV70458.1"/>
    </source>
</evidence>
<organism evidence="2 3">
    <name type="scientific">Nocardia neocaledoniensis</name>
    <dbReference type="NCBI Taxonomy" id="236511"/>
    <lineage>
        <taxon>Bacteria</taxon>
        <taxon>Bacillati</taxon>
        <taxon>Actinomycetota</taxon>
        <taxon>Actinomycetes</taxon>
        <taxon>Mycobacteriales</taxon>
        <taxon>Nocardiaceae</taxon>
        <taxon>Nocardia</taxon>
    </lineage>
</organism>
<evidence type="ECO:0000313" key="3">
    <source>
        <dbReference type="Proteomes" id="UP000246410"/>
    </source>
</evidence>
<keyword evidence="1" id="KW-0472">Membrane</keyword>
<dbReference type="RefSeq" id="WP_110040715.1">
    <property type="nucleotide sequence ID" value="NZ_QGTL01000013.1"/>
</dbReference>
<feature type="transmembrane region" description="Helical" evidence="1">
    <location>
        <begin position="6"/>
        <end position="33"/>
    </location>
</feature>
<gene>
    <name evidence="2" type="ORF">DFR69_113172</name>
</gene>
<comment type="caution">
    <text evidence="2">The sequence shown here is derived from an EMBL/GenBank/DDBJ whole genome shotgun (WGS) entry which is preliminary data.</text>
</comment>
<keyword evidence="1" id="KW-0812">Transmembrane</keyword>
<dbReference type="Proteomes" id="UP000246410">
    <property type="component" value="Unassembled WGS sequence"/>
</dbReference>
<evidence type="ECO:0000256" key="1">
    <source>
        <dbReference type="SAM" id="Phobius"/>
    </source>
</evidence>
<dbReference type="AlphaFoldDB" id="A0A317NA20"/>
<keyword evidence="1" id="KW-1133">Transmembrane helix</keyword>
<sequence length="86" mass="9197">MNNLTNILYLVLNFVQKAGLITIMIIGMGVLVVEAARSRLSVAKILGVTGAAVLAATLFWILPALINYARSDSNSIVPNFPVGGYY</sequence>
<keyword evidence="3" id="KW-1185">Reference proteome</keyword>
<name>A0A317NA20_9NOCA</name>
<protein>
    <submittedName>
        <fullName evidence="2">Uncharacterized protein</fullName>
    </submittedName>
</protein>
<dbReference type="EMBL" id="QGTL01000013">
    <property type="protein sequence ID" value="PWV70458.1"/>
    <property type="molecule type" value="Genomic_DNA"/>
</dbReference>